<name>A0A1H0TZP8_9BACI</name>
<dbReference type="InterPro" id="IPR012347">
    <property type="entry name" value="Ferritin-like"/>
</dbReference>
<dbReference type="OrthoDB" id="2803968at2"/>
<protein>
    <submittedName>
        <fullName evidence="1">Uncharacterized protein</fullName>
    </submittedName>
</protein>
<dbReference type="EMBL" id="FNJU01000004">
    <property type="protein sequence ID" value="SDP59381.1"/>
    <property type="molecule type" value="Genomic_DNA"/>
</dbReference>
<dbReference type="Gene3D" id="1.20.1260.10">
    <property type="match status" value="1"/>
</dbReference>
<keyword evidence="2" id="KW-1185">Reference proteome</keyword>
<evidence type="ECO:0000313" key="2">
    <source>
        <dbReference type="Proteomes" id="UP000199159"/>
    </source>
</evidence>
<dbReference type="Pfam" id="PF11553">
    <property type="entry name" value="DUF3231"/>
    <property type="match status" value="1"/>
</dbReference>
<dbReference type="InterPro" id="IPR021617">
    <property type="entry name" value="DUF3231"/>
</dbReference>
<dbReference type="Proteomes" id="UP000199159">
    <property type="component" value="Unassembled WGS sequence"/>
</dbReference>
<organism evidence="1 2">
    <name type="scientific">Litchfieldia salsa</name>
    <dbReference type="NCBI Taxonomy" id="930152"/>
    <lineage>
        <taxon>Bacteria</taxon>
        <taxon>Bacillati</taxon>
        <taxon>Bacillota</taxon>
        <taxon>Bacilli</taxon>
        <taxon>Bacillales</taxon>
        <taxon>Bacillaceae</taxon>
        <taxon>Litchfieldia</taxon>
    </lineage>
</organism>
<proteinExistence type="predicted"/>
<accession>A0A1H0TZP8</accession>
<evidence type="ECO:0000313" key="1">
    <source>
        <dbReference type="EMBL" id="SDP59381.1"/>
    </source>
</evidence>
<sequence length="152" mass="17014">MVITVRPLSAPEVLQLTANYSATEVFREILRSFTKTKTVEIGEHFRRGVNICSKQLEKIQDKLEKDELPQLPTWESELDTDGAPFSDRLMLFKTSLIAGATGGRYGVSASATLRKDIGLAFLKMMGETMLFAEDTGNLLIKYKMLDEPPLVK</sequence>
<gene>
    <name evidence="1" type="ORF">SAMN05216565_10448</name>
</gene>
<dbReference type="STRING" id="930152.SAMN05216565_10448"/>
<dbReference type="AlphaFoldDB" id="A0A1H0TZP8"/>
<dbReference type="RefSeq" id="WP_090853119.1">
    <property type="nucleotide sequence ID" value="NZ_FNJU01000004.1"/>
</dbReference>
<reference evidence="2" key="1">
    <citation type="submission" date="2016-10" db="EMBL/GenBank/DDBJ databases">
        <authorList>
            <person name="Varghese N."/>
            <person name="Submissions S."/>
        </authorList>
    </citation>
    <scope>NUCLEOTIDE SEQUENCE [LARGE SCALE GENOMIC DNA]</scope>
    <source>
        <strain evidence="2">IBRC-M10078</strain>
    </source>
</reference>